<organism evidence="10 11">
    <name type="scientific">Amphimedon queenslandica</name>
    <name type="common">Sponge</name>
    <dbReference type="NCBI Taxonomy" id="400682"/>
    <lineage>
        <taxon>Eukaryota</taxon>
        <taxon>Metazoa</taxon>
        <taxon>Porifera</taxon>
        <taxon>Demospongiae</taxon>
        <taxon>Heteroscleromorpha</taxon>
        <taxon>Haplosclerida</taxon>
        <taxon>Niphatidae</taxon>
        <taxon>Amphimedon</taxon>
    </lineage>
</organism>
<evidence type="ECO:0000256" key="3">
    <source>
        <dbReference type="ARBA" id="ARBA00012759"/>
    </source>
</evidence>
<keyword evidence="5" id="KW-0833">Ubl conjugation pathway</keyword>
<dbReference type="SUPFAM" id="SSF54001">
    <property type="entry name" value="Cysteine proteinases"/>
    <property type="match status" value="1"/>
</dbReference>
<accession>A0AAN0J2D0</accession>
<dbReference type="GO" id="GO:0016579">
    <property type="term" value="P:protein deubiquitination"/>
    <property type="evidence" value="ECO:0007669"/>
    <property type="project" value="InterPro"/>
</dbReference>
<dbReference type="GO" id="GO:0006508">
    <property type="term" value="P:proteolysis"/>
    <property type="evidence" value="ECO:0007669"/>
    <property type="project" value="UniProtKB-KW"/>
</dbReference>
<sequence length="370" mass="41291">MSGVLQDSTFWWTLCLTGAAAIAATAYVLFGPESLRGRDSRVPGLINLGNTCFINSILQAMASIPSLLQWLDSKETPLAVSLKNVLHALNDNNEVNISPEELTQALMRHRWLIDHQQQDALEFYHVLLTTLEEEMTGPTLSLSDLINDPQVEAQSSSTKGMALTKIGSFSAPSQPKSCPLQGLMSSSLVCCDCQHALPTRYESIDSISLPLSQRAASVSSSLVECLRDYMSSEIVDDIECPSCSKRAGVKTKRSFRKKLRIGRPPEVLCLNIIRSVWRSDGTMVKNRSRLVFPLTLDINSFLTTTATRQDKTKYQLRAVVEHLGGPSSGHYCTYRQCGRQWLYTSDTTVYPVYNHEVMNCEAYLLFYQMD</sequence>
<evidence type="ECO:0000256" key="1">
    <source>
        <dbReference type="ARBA" id="ARBA00000707"/>
    </source>
</evidence>
<dbReference type="Proteomes" id="UP000007879">
    <property type="component" value="Unassembled WGS sequence"/>
</dbReference>
<proteinExistence type="inferred from homology"/>
<comment type="similarity">
    <text evidence="2">Belongs to the peptidase C19 family.</text>
</comment>
<evidence type="ECO:0000313" key="10">
    <source>
        <dbReference type="EnsemblMetazoa" id="XP_019850887.1"/>
    </source>
</evidence>
<evidence type="ECO:0000313" key="11">
    <source>
        <dbReference type="Proteomes" id="UP000007879"/>
    </source>
</evidence>
<dbReference type="EC" id="3.4.19.12" evidence="3"/>
<dbReference type="AlphaFoldDB" id="A0AAN0J2D0"/>
<dbReference type="PROSITE" id="PS00972">
    <property type="entry name" value="USP_1"/>
    <property type="match status" value="1"/>
</dbReference>
<dbReference type="Gene3D" id="3.90.70.10">
    <property type="entry name" value="Cysteine proteinases"/>
    <property type="match status" value="1"/>
</dbReference>
<comment type="catalytic activity">
    <reaction evidence="1">
        <text>Thiol-dependent hydrolysis of ester, thioester, amide, peptide and isopeptide bonds formed by the C-terminal Gly of ubiquitin (a 76-residue protein attached to proteins as an intracellular targeting signal).</text>
        <dbReference type="EC" id="3.4.19.12"/>
    </reaction>
</comment>
<dbReference type="InterPro" id="IPR050164">
    <property type="entry name" value="Peptidase_C19"/>
</dbReference>
<evidence type="ECO:0000256" key="7">
    <source>
        <dbReference type="ARBA" id="ARBA00022807"/>
    </source>
</evidence>
<evidence type="ECO:0000256" key="6">
    <source>
        <dbReference type="ARBA" id="ARBA00022801"/>
    </source>
</evidence>
<keyword evidence="8" id="KW-0812">Transmembrane</keyword>
<name>A0AAN0J2D0_AMPQE</name>
<dbReference type="CDD" id="cd02662">
    <property type="entry name" value="Peptidase_C19F"/>
    <property type="match status" value="1"/>
</dbReference>
<feature type="transmembrane region" description="Helical" evidence="8">
    <location>
        <begin position="9"/>
        <end position="30"/>
    </location>
</feature>
<dbReference type="GO" id="GO:0004843">
    <property type="term" value="F:cysteine-type deubiquitinase activity"/>
    <property type="evidence" value="ECO:0007669"/>
    <property type="project" value="UniProtKB-EC"/>
</dbReference>
<gene>
    <name evidence="10" type="primary">100636574</name>
</gene>
<protein>
    <recommendedName>
        <fullName evidence="3">ubiquitinyl hydrolase 1</fullName>
        <ecNumber evidence="3">3.4.19.12</ecNumber>
    </recommendedName>
</protein>
<keyword evidence="6" id="KW-0378">Hydrolase</keyword>
<dbReference type="PROSITE" id="PS00973">
    <property type="entry name" value="USP_2"/>
    <property type="match status" value="1"/>
</dbReference>
<dbReference type="PANTHER" id="PTHR24006:SF888">
    <property type="entry name" value="UBIQUITIN CARBOXYL-TERMINAL HYDROLASE 30"/>
    <property type="match status" value="1"/>
</dbReference>
<dbReference type="InterPro" id="IPR038765">
    <property type="entry name" value="Papain-like_cys_pep_sf"/>
</dbReference>
<dbReference type="InterPro" id="IPR028889">
    <property type="entry name" value="USP"/>
</dbReference>
<evidence type="ECO:0000256" key="2">
    <source>
        <dbReference type="ARBA" id="ARBA00009085"/>
    </source>
</evidence>
<keyword evidence="4" id="KW-0645">Protease</keyword>
<reference evidence="10" key="2">
    <citation type="submission" date="2024-06" db="UniProtKB">
        <authorList>
            <consortium name="EnsemblMetazoa"/>
        </authorList>
    </citation>
    <scope>IDENTIFICATION</scope>
</reference>
<evidence type="ECO:0000256" key="4">
    <source>
        <dbReference type="ARBA" id="ARBA00022670"/>
    </source>
</evidence>
<dbReference type="PROSITE" id="PS50235">
    <property type="entry name" value="USP_3"/>
    <property type="match status" value="1"/>
</dbReference>
<evidence type="ECO:0000259" key="9">
    <source>
        <dbReference type="PROSITE" id="PS50235"/>
    </source>
</evidence>
<dbReference type="PANTHER" id="PTHR24006">
    <property type="entry name" value="UBIQUITIN CARBOXYL-TERMINAL HYDROLASE"/>
    <property type="match status" value="1"/>
</dbReference>
<reference evidence="11" key="1">
    <citation type="journal article" date="2010" name="Nature">
        <title>The Amphimedon queenslandica genome and the evolution of animal complexity.</title>
        <authorList>
            <person name="Srivastava M."/>
            <person name="Simakov O."/>
            <person name="Chapman J."/>
            <person name="Fahey B."/>
            <person name="Gauthier M.E."/>
            <person name="Mitros T."/>
            <person name="Richards G.S."/>
            <person name="Conaco C."/>
            <person name="Dacre M."/>
            <person name="Hellsten U."/>
            <person name="Larroux C."/>
            <person name="Putnam N.H."/>
            <person name="Stanke M."/>
            <person name="Adamska M."/>
            <person name="Darling A."/>
            <person name="Degnan S.M."/>
            <person name="Oakley T.H."/>
            <person name="Plachetzki D.C."/>
            <person name="Zhai Y."/>
            <person name="Adamski M."/>
            <person name="Calcino A."/>
            <person name="Cummins S.F."/>
            <person name="Goodstein D.M."/>
            <person name="Harris C."/>
            <person name="Jackson D.J."/>
            <person name="Leys S.P."/>
            <person name="Shu S."/>
            <person name="Woodcroft B.J."/>
            <person name="Vervoort M."/>
            <person name="Kosik K.S."/>
            <person name="Manning G."/>
            <person name="Degnan B.M."/>
            <person name="Rokhsar D.S."/>
        </authorList>
    </citation>
    <scope>NUCLEOTIDE SEQUENCE [LARGE SCALE GENOMIC DNA]</scope>
</reference>
<dbReference type="InterPro" id="IPR001394">
    <property type="entry name" value="Peptidase_C19_UCH"/>
</dbReference>
<evidence type="ECO:0000256" key="8">
    <source>
        <dbReference type="SAM" id="Phobius"/>
    </source>
</evidence>
<keyword evidence="7" id="KW-0788">Thiol protease</keyword>
<evidence type="ECO:0000256" key="5">
    <source>
        <dbReference type="ARBA" id="ARBA00022786"/>
    </source>
</evidence>
<dbReference type="InterPro" id="IPR018200">
    <property type="entry name" value="USP_CS"/>
</dbReference>
<feature type="domain" description="USP" evidence="9">
    <location>
        <begin position="43"/>
        <end position="370"/>
    </location>
</feature>
<dbReference type="Pfam" id="PF00443">
    <property type="entry name" value="UCH"/>
    <property type="match status" value="1"/>
</dbReference>
<dbReference type="GO" id="GO:0005829">
    <property type="term" value="C:cytosol"/>
    <property type="evidence" value="ECO:0007669"/>
    <property type="project" value="TreeGrafter"/>
</dbReference>
<dbReference type="GO" id="GO:0005634">
    <property type="term" value="C:nucleus"/>
    <property type="evidence" value="ECO:0007669"/>
    <property type="project" value="TreeGrafter"/>
</dbReference>
<keyword evidence="8" id="KW-1133">Transmembrane helix</keyword>
<keyword evidence="8" id="KW-0472">Membrane</keyword>
<keyword evidence="11" id="KW-1185">Reference proteome</keyword>
<dbReference type="EnsemblMetazoa" id="XM_019995328.1">
    <property type="protein sequence ID" value="XP_019850887.1"/>
    <property type="gene ID" value="LOC100636574"/>
</dbReference>